<dbReference type="Proteomes" id="UP001057452">
    <property type="component" value="Chromosome 22"/>
</dbReference>
<sequence>FGSCSPRRCAPSQQHSRYTSSALFVLSSHLVLKSCQPIVRLKMAARDEARPVWPAKHCPLQIPLFIHKLTRACVAEVQSQGFSLL</sequence>
<keyword evidence="2" id="KW-1185">Reference proteome</keyword>
<feature type="non-terminal residue" evidence="1">
    <location>
        <position position="85"/>
    </location>
</feature>
<organism evidence="1 2">
    <name type="scientific">Chaenocephalus aceratus</name>
    <name type="common">Blackfin icefish</name>
    <name type="synonym">Chaenichthys aceratus</name>
    <dbReference type="NCBI Taxonomy" id="36190"/>
    <lineage>
        <taxon>Eukaryota</taxon>
        <taxon>Metazoa</taxon>
        <taxon>Chordata</taxon>
        <taxon>Craniata</taxon>
        <taxon>Vertebrata</taxon>
        <taxon>Euteleostomi</taxon>
        <taxon>Actinopterygii</taxon>
        <taxon>Neopterygii</taxon>
        <taxon>Teleostei</taxon>
        <taxon>Neoteleostei</taxon>
        <taxon>Acanthomorphata</taxon>
        <taxon>Eupercaria</taxon>
        <taxon>Perciformes</taxon>
        <taxon>Notothenioidei</taxon>
        <taxon>Channichthyidae</taxon>
        <taxon>Chaenocephalus</taxon>
    </lineage>
</organism>
<comment type="caution">
    <text evidence="1">The sequence shown here is derived from an EMBL/GenBank/DDBJ whole genome shotgun (WGS) entry which is preliminary data.</text>
</comment>
<dbReference type="EMBL" id="CM043806">
    <property type="protein sequence ID" value="KAI4813325.1"/>
    <property type="molecule type" value="Genomic_DNA"/>
</dbReference>
<evidence type="ECO:0000313" key="2">
    <source>
        <dbReference type="Proteomes" id="UP001057452"/>
    </source>
</evidence>
<gene>
    <name evidence="1" type="ORF">KUCAC02_024657</name>
</gene>
<feature type="non-terminal residue" evidence="1">
    <location>
        <position position="1"/>
    </location>
</feature>
<name>A0ACB9WIJ1_CHAAC</name>
<protein>
    <submittedName>
        <fullName evidence="1">Uncharacterized protein</fullName>
    </submittedName>
</protein>
<proteinExistence type="predicted"/>
<reference evidence="1" key="1">
    <citation type="submission" date="2022-05" db="EMBL/GenBank/DDBJ databases">
        <title>Chromosome-level genome of Chaenocephalus aceratus.</title>
        <authorList>
            <person name="Park H."/>
        </authorList>
    </citation>
    <scope>NUCLEOTIDE SEQUENCE</scope>
    <source>
        <strain evidence="1">KU_202001</strain>
    </source>
</reference>
<accession>A0ACB9WIJ1</accession>
<evidence type="ECO:0000313" key="1">
    <source>
        <dbReference type="EMBL" id="KAI4813325.1"/>
    </source>
</evidence>